<protein>
    <recommendedName>
        <fullName evidence="2">CSC1/OSCA1-like 7TM region domain-containing protein</fullName>
    </recommendedName>
</protein>
<dbReference type="GO" id="GO:0005886">
    <property type="term" value="C:plasma membrane"/>
    <property type="evidence" value="ECO:0007669"/>
    <property type="project" value="TreeGrafter"/>
</dbReference>
<feature type="transmembrane region" description="Helical" evidence="1">
    <location>
        <begin position="73"/>
        <end position="105"/>
    </location>
</feature>
<sequence length="329" mass="38250">MSVYQNLFLPICGLQVNFFMSYVFTSGWTSLACELVQLFPLIGNFFFKKILMRKNSPFDGGYTFPYHTELPRLLLFGLFGFNFAVLAPLILPLLLIYFSFAYLIYRNQVHFLLDIELLNVYACVIYLFFTSVLCTYNICMGEIRWPILIYICTEVFFIHVFQIINVYKTEYDSGGQYWPIIHNTTMFSLLLSQIIAAGVFTLKKSTVCLGFTIVLAIFTLLYSVYWRRRFALAFHQIASEVLIDLDQHDEQIGRLEEVYQILPSSYSQLEWMAYYDNVRSTVPYSSLDDESIRRAGDFDSDCRNLDLCYLAAESDFSQELKPDHSGQSK</sequence>
<feature type="transmembrane region" description="Helical" evidence="1">
    <location>
        <begin position="207"/>
        <end position="226"/>
    </location>
</feature>
<dbReference type="GO" id="GO:0005227">
    <property type="term" value="F:calcium-activated cation channel activity"/>
    <property type="evidence" value="ECO:0007669"/>
    <property type="project" value="InterPro"/>
</dbReference>
<keyword evidence="1" id="KW-0472">Membrane</keyword>
<keyword evidence="1" id="KW-0812">Transmembrane</keyword>
<keyword evidence="1" id="KW-1133">Transmembrane helix</keyword>
<dbReference type="AlphaFoldDB" id="A0A9Q1QSX5"/>
<reference evidence="3" key="1">
    <citation type="submission" date="2022-04" db="EMBL/GenBank/DDBJ databases">
        <title>Carnegiea gigantea Genome sequencing and assembly v2.</title>
        <authorList>
            <person name="Copetti D."/>
            <person name="Sanderson M.J."/>
            <person name="Burquez A."/>
            <person name="Wojciechowski M.F."/>
        </authorList>
    </citation>
    <scope>NUCLEOTIDE SEQUENCE</scope>
    <source>
        <strain evidence="3">SGP5-SGP5p</strain>
        <tissue evidence="3">Aerial part</tissue>
    </source>
</reference>
<dbReference type="PANTHER" id="PTHR13018:SF117">
    <property type="entry name" value="CSC1-LIKE PROTEIN RXW8"/>
    <property type="match status" value="1"/>
</dbReference>
<dbReference type="Pfam" id="PF02714">
    <property type="entry name" value="RSN1_7TM"/>
    <property type="match status" value="2"/>
</dbReference>
<evidence type="ECO:0000259" key="2">
    <source>
        <dbReference type="Pfam" id="PF02714"/>
    </source>
</evidence>
<dbReference type="EMBL" id="JAKOGI010000001">
    <property type="protein sequence ID" value="KAJ8453357.1"/>
    <property type="molecule type" value="Genomic_DNA"/>
</dbReference>
<feature type="domain" description="CSC1/OSCA1-like 7TM region" evidence="2">
    <location>
        <begin position="16"/>
        <end position="114"/>
    </location>
</feature>
<dbReference type="PANTHER" id="PTHR13018">
    <property type="entry name" value="PROBABLE MEMBRANE PROTEIN DUF221-RELATED"/>
    <property type="match status" value="1"/>
</dbReference>
<proteinExistence type="predicted"/>
<organism evidence="3 4">
    <name type="scientific">Carnegiea gigantea</name>
    <dbReference type="NCBI Taxonomy" id="171969"/>
    <lineage>
        <taxon>Eukaryota</taxon>
        <taxon>Viridiplantae</taxon>
        <taxon>Streptophyta</taxon>
        <taxon>Embryophyta</taxon>
        <taxon>Tracheophyta</taxon>
        <taxon>Spermatophyta</taxon>
        <taxon>Magnoliopsida</taxon>
        <taxon>eudicotyledons</taxon>
        <taxon>Gunneridae</taxon>
        <taxon>Pentapetalae</taxon>
        <taxon>Caryophyllales</taxon>
        <taxon>Cactineae</taxon>
        <taxon>Cactaceae</taxon>
        <taxon>Cactoideae</taxon>
        <taxon>Echinocereeae</taxon>
        <taxon>Carnegiea</taxon>
    </lineage>
</organism>
<feature type="transmembrane region" description="Helical" evidence="1">
    <location>
        <begin position="117"/>
        <end position="138"/>
    </location>
</feature>
<comment type="caution">
    <text evidence="3">The sequence shown here is derived from an EMBL/GenBank/DDBJ whole genome shotgun (WGS) entry which is preliminary data.</text>
</comment>
<dbReference type="Proteomes" id="UP001153076">
    <property type="component" value="Unassembled WGS sequence"/>
</dbReference>
<evidence type="ECO:0000313" key="3">
    <source>
        <dbReference type="EMBL" id="KAJ8453357.1"/>
    </source>
</evidence>
<gene>
    <name evidence="3" type="ORF">Cgig2_008241</name>
</gene>
<feature type="transmembrane region" description="Helical" evidence="1">
    <location>
        <begin position="145"/>
        <end position="164"/>
    </location>
</feature>
<keyword evidence="4" id="KW-1185">Reference proteome</keyword>
<name>A0A9Q1QSX5_9CARY</name>
<evidence type="ECO:0000313" key="4">
    <source>
        <dbReference type="Proteomes" id="UP001153076"/>
    </source>
</evidence>
<accession>A0A9Q1QSX5</accession>
<dbReference type="InterPro" id="IPR003864">
    <property type="entry name" value="CSC1/OSCA1-like_7TM"/>
</dbReference>
<feature type="domain" description="CSC1/OSCA1-like 7TM region" evidence="2">
    <location>
        <begin position="125"/>
        <end position="200"/>
    </location>
</feature>
<evidence type="ECO:0000256" key="1">
    <source>
        <dbReference type="SAM" id="Phobius"/>
    </source>
</evidence>
<feature type="transmembrane region" description="Helical" evidence="1">
    <location>
        <begin position="176"/>
        <end position="200"/>
    </location>
</feature>
<dbReference type="InterPro" id="IPR045122">
    <property type="entry name" value="Csc1-like"/>
</dbReference>
<dbReference type="OrthoDB" id="1689567at2759"/>